<keyword evidence="7" id="KW-1185">Reference proteome</keyword>
<accession>A0ABP0R8P3</accession>
<evidence type="ECO:0000256" key="3">
    <source>
        <dbReference type="ARBA" id="ARBA00023069"/>
    </source>
</evidence>
<feature type="compositionally biased region" description="Acidic residues" evidence="5">
    <location>
        <begin position="388"/>
        <end position="402"/>
    </location>
</feature>
<evidence type="ECO:0000256" key="4">
    <source>
        <dbReference type="ARBA" id="ARBA00023273"/>
    </source>
</evidence>
<dbReference type="InterPro" id="IPR019530">
    <property type="entry name" value="Intra-flagellar_transport_57"/>
</dbReference>
<keyword evidence="3" id="KW-0969">Cilium</keyword>
<comment type="caution">
    <text evidence="6">The sequence shown here is derived from an EMBL/GenBank/DDBJ whole genome shotgun (WGS) entry which is preliminary data.</text>
</comment>
<dbReference type="InterPro" id="IPR042203">
    <property type="entry name" value="Leu/Phe-tRNA_Trfase_C"/>
</dbReference>
<comment type="subcellular location">
    <subcellularLocation>
        <location evidence="1">Cell projection</location>
        <location evidence="1">Cilium</location>
    </subcellularLocation>
</comment>
<organism evidence="6 7">
    <name type="scientific">Durusdinium trenchii</name>
    <dbReference type="NCBI Taxonomy" id="1381693"/>
    <lineage>
        <taxon>Eukaryota</taxon>
        <taxon>Sar</taxon>
        <taxon>Alveolata</taxon>
        <taxon>Dinophyceae</taxon>
        <taxon>Suessiales</taxon>
        <taxon>Symbiodiniaceae</taxon>
        <taxon>Durusdinium</taxon>
    </lineage>
</organism>
<gene>
    <name evidence="6" type="ORF">SCF082_LOCUS45156</name>
</gene>
<evidence type="ECO:0000256" key="5">
    <source>
        <dbReference type="SAM" id="MobiDB-lite"/>
    </source>
</evidence>
<dbReference type="PANTHER" id="PTHR16011:SF0">
    <property type="entry name" value="INTRAFLAGELLAR TRANSPORT PROTEIN 57 HOMOLOG"/>
    <property type="match status" value="1"/>
</dbReference>
<dbReference type="Proteomes" id="UP001642464">
    <property type="component" value="Unassembled WGS sequence"/>
</dbReference>
<evidence type="ECO:0000313" key="7">
    <source>
        <dbReference type="Proteomes" id="UP001642464"/>
    </source>
</evidence>
<feature type="region of interest" description="Disordered" evidence="5">
    <location>
        <begin position="385"/>
        <end position="416"/>
    </location>
</feature>
<reference evidence="6 7" key="1">
    <citation type="submission" date="2024-02" db="EMBL/GenBank/DDBJ databases">
        <authorList>
            <person name="Chen Y."/>
            <person name="Shah S."/>
            <person name="Dougan E. K."/>
            <person name="Thang M."/>
            <person name="Chan C."/>
        </authorList>
    </citation>
    <scope>NUCLEOTIDE SEQUENCE [LARGE SCALE GENOMIC DNA]</scope>
</reference>
<dbReference type="InterPro" id="IPR016181">
    <property type="entry name" value="Acyl_CoA_acyltransferase"/>
</dbReference>
<evidence type="ECO:0000256" key="2">
    <source>
        <dbReference type="ARBA" id="ARBA00009415"/>
    </source>
</evidence>
<evidence type="ECO:0000313" key="6">
    <source>
        <dbReference type="EMBL" id="CAK9096143.1"/>
    </source>
</evidence>
<protein>
    <submittedName>
        <fullName evidence="6">Intraflagellar transport protein 57 homolog</fullName>
    </submittedName>
</protein>
<proteinExistence type="inferred from homology"/>
<evidence type="ECO:0000256" key="1">
    <source>
        <dbReference type="ARBA" id="ARBA00004138"/>
    </source>
</evidence>
<dbReference type="Gene3D" id="3.40.630.70">
    <property type="entry name" value="Leucyl/phenylalanyl-tRNA-protein transferase, C-terminal domain"/>
    <property type="match status" value="1"/>
</dbReference>
<name>A0ABP0R8P3_9DINO</name>
<dbReference type="PANTHER" id="PTHR16011">
    <property type="entry name" value="IFT57/HIPPI"/>
    <property type="match status" value="1"/>
</dbReference>
<sequence>LDFNQVVGRFRDGSPVRLASFNYFLLLGLMARTNKSGPGAQVDPIFLARLAYEGFFTITTGRGRDRKPLPELQPYYGVLDWKNFSLSKPVKKALKRAKTRSEDVPSVGVRYYLYCNRNFQLTYQGINEYHKDPGDMMCAVDQHGENWMTWKYLEAFKRELYDGPLPENGDAAPKLVAGEIGYSIGKIYTSLSGFNLRGEDGVGWIQLSCLGKWLEQKNYSFWSLGHCYSPQMEYKRQLGHRIYTREEFLQRLKLERGRALQLEGGTAWNFEGTFDEALGTDRRLAEIKPEKRKFYSLGFLTHTNAQSQRCRCVGPHIFLPHGGVDLDLEWISAEVPGGMGKLKSGHGDAVCQALRRVSFEFHAPTYPDEGMADEADVDSDAEIHSVGEDEMPGDGEEDDLMYQEDAPKPPEDDENDHQVLQANVDPKEWLLEVERVSSRLKVQMPNDSKEWRTHLQQTKQYKQVIENQFPASKVQLDKLVAQLSQAMDRIKSKEAFINTQFDHRAVDYRQQQEELTQAAPSRHEGLCPMAGSAERALCTSKQWCIFCYIYIYPIYRLYM</sequence>
<comment type="similarity">
    <text evidence="2">Belongs to the IFT57 family.</text>
</comment>
<dbReference type="SUPFAM" id="SSF55729">
    <property type="entry name" value="Acyl-CoA N-acyltransferases (Nat)"/>
    <property type="match status" value="1"/>
</dbReference>
<dbReference type="Pfam" id="PF10498">
    <property type="entry name" value="IFT57"/>
    <property type="match status" value="1"/>
</dbReference>
<dbReference type="EMBL" id="CAXAMM010040906">
    <property type="protein sequence ID" value="CAK9096143.1"/>
    <property type="molecule type" value="Genomic_DNA"/>
</dbReference>
<feature type="non-terminal residue" evidence="6">
    <location>
        <position position="1"/>
    </location>
</feature>
<keyword evidence="4" id="KW-0966">Cell projection</keyword>